<dbReference type="EMBL" id="LJQN01000089">
    <property type="protein sequence ID" value="KPX54463.1"/>
    <property type="molecule type" value="Genomic_DNA"/>
</dbReference>
<dbReference type="AlphaFoldDB" id="A0AB34U8T5"/>
<accession>A0AB34U8T5</accession>
<gene>
    <name evidence="1" type="ORF">ALO67_200026</name>
</gene>
<proteinExistence type="predicted"/>
<name>A0AB34U8T5_PSEA0</name>
<organism evidence="1 2">
    <name type="scientific">Pseudomonas amygdali pv. hibisci</name>
    <dbReference type="NCBI Taxonomy" id="251723"/>
    <lineage>
        <taxon>Bacteria</taxon>
        <taxon>Pseudomonadati</taxon>
        <taxon>Pseudomonadota</taxon>
        <taxon>Gammaproteobacteria</taxon>
        <taxon>Pseudomonadales</taxon>
        <taxon>Pseudomonadaceae</taxon>
        <taxon>Pseudomonas</taxon>
        <taxon>Pseudomonas amygdali</taxon>
    </lineage>
</organism>
<evidence type="ECO:0000313" key="2">
    <source>
        <dbReference type="Proteomes" id="UP000050545"/>
    </source>
</evidence>
<reference evidence="1 2" key="1">
    <citation type="submission" date="2015-09" db="EMBL/GenBank/DDBJ databases">
        <title>Genome announcement of multiple Pseudomonas syringae strains.</title>
        <authorList>
            <person name="Thakur S."/>
            <person name="Wang P.W."/>
            <person name="Gong Y."/>
            <person name="Weir B.S."/>
            <person name="Guttman D.S."/>
        </authorList>
    </citation>
    <scope>NUCLEOTIDE SEQUENCE [LARGE SCALE GENOMIC DNA]</scope>
    <source>
        <strain evidence="1 2">ICMP9623</strain>
    </source>
</reference>
<sequence length="72" mass="8238">MLGTVLCIATHVSSFWLHILQTWNRLISIAWSVQVQQFVRQIETAFLMYARIAKRTGLGGHFLKTIDTTFGN</sequence>
<dbReference type="Proteomes" id="UP000050545">
    <property type="component" value="Unassembled WGS sequence"/>
</dbReference>
<comment type="caution">
    <text evidence="1">The sequence shown here is derived from an EMBL/GenBank/DDBJ whole genome shotgun (WGS) entry which is preliminary data.</text>
</comment>
<protein>
    <submittedName>
        <fullName evidence="1">CopG family transcriptional regulator</fullName>
    </submittedName>
</protein>
<evidence type="ECO:0000313" key="1">
    <source>
        <dbReference type="EMBL" id="KPX54463.1"/>
    </source>
</evidence>